<evidence type="ECO:0008006" key="5">
    <source>
        <dbReference type="Google" id="ProtNLM"/>
    </source>
</evidence>
<protein>
    <recommendedName>
        <fullName evidence="5">Short-chain dehydrogenase</fullName>
    </recommendedName>
</protein>
<organism evidence="3 4">
    <name type="scientific">Nocardia aurantia</name>
    <dbReference type="NCBI Taxonomy" id="2585199"/>
    <lineage>
        <taxon>Bacteria</taxon>
        <taxon>Bacillati</taxon>
        <taxon>Actinomycetota</taxon>
        <taxon>Actinomycetes</taxon>
        <taxon>Mycobacteriales</taxon>
        <taxon>Nocardiaceae</taxon>
        <taxon>Nocardia</taxon>
    </lineage>
</organism>
<dbReference type="Gene3D" id="3.40.50.720">
    <property type="entry name" value="NAD(P)-binding Rossmann-like Domain"/>
    <property type="match status" value="1"/>
</dbReference>
<dbReference type="InterPro" id="IPR036291">
    <property type="entry name" value="NAD(P)-bd_dom_sf"/>
</dbReference>
<evidence type="ECO:0000256" key="2">
    <source>
        <dbReference type="ARBA" id="ARBA00023002"/>
    </source>
</evidence>
<dbReference type="CDD" id="cd05233">
    <property type="entry name" value="SDR_c"/>
    <property type="match status" value="1"/>
</dbReference>
<dbReference type="PANTHER" id="PTHR43669">
    <property type="entry name" value="5-KETO-D-GLUCONATE 5-REDUCTASE"/>
    <property type="match status" value="1"/>
</dbReference>
<dbReference type="PANTHER" id="PTHR43669:SF3">
    <property type="entry name" value="ALCOHOL DEHYDROGENASE, PUTATIVE (AFU_ORTHOLOGUE AFUA_3G03445)-RELATED"/>
    <property type="match status" value="1"/>
</dbReference>
<dbReference type="GO" id="GO:0016491">
    <property type="term" value="F:oxidoreductase activity"/>
    <property type="evidence" value="ECO:0007669"/>
    <property type="project" value="UniProtKB-KW"/>
</dbReference>
<accession>A0A7K0DUF0</accession>
<dbReference type="AlphaFoldDB" id="A0A7K0DUF0"/>
<name>A0A7K0DUF0_9NOCA</name>
<gene>
    <name evidence="3" type="ORF">NRB56_40380</name>
</gene>
<comment type="similarity">
    <text evidence="1">Belongs to the short-chain dehydrogenases/reductases (SDR) family.</text>
</comment>
<comment type="caution">
    <text evidence="3">The sequence shown here is derived from an EMBL/GenBank/DDBJ whole genome shotgun (WGS) entry which is preliminary data.</text>
</comment>
<keyword evidence="2" id="KW-0560">Oxidoreductase</keyword>
<dbReference type="InterPro" id="IPR002347">
    <property type="entry name" value="SDR_fam"/>
</dbReference>
<dbReference type="OrthoDB" id="7211155at2"/>
<dbReference type="EMBL" id="WEGI01000008">
    <property type="protein sequence ID" value="MQY28454.1"/>
    <property type="molecule type" value="Genomic_DNA"/>
</dbReference>
<dbReference type="RefSeq" id="WP_153344378.1">
    <property type="nucleotide sequence ID" value="NZ_WEGI01000008.1"/>
</dbReference>
<dbReference type="SUPFAM" id="SSF51735">
    <property type="entry name" value="NAD(P)-binding Rossmann-fold domains"/>
    <property type="match status" value="1"/>
</dbReference>
<reference evidence="3 4" key="1">
    <citation type="submission" date="2019-10" db="EMBL/GenBank/DDBJ databases">
        <title>Nocardia macrotermitis sp. nov. and Nocardia aurantia sp. nov., isolated from the gut of fungus growing-termite Macrotermes natalensis.</title>
        <authorList>
            <person name="Benndorf R."/>
            <person name="Schwitalla J."/>
            <person name="Martin K."/>
            <person name="De Beer W."/>
            <person name="Kaster A.-K."/>
            <person name="Vollmers J."/>
            <person name="Poulsen M."/>
            <person name="Beemelmanns C."/>
        </authorList>
    </citation>
    <scope>NUCLEOTIDE SEQUENCE [LARGE SCALE GENOMIC DNA]</scope>
    <source>
        <strain evidence="3 4">RB56</strain>
    </source>
</reference>
<evidence type="ECO:0000256" key="1">
    <source>
        <dbReference type="ARBA" id="ARBA00006484"/>
    </source>
</evidence>
<evidence type="ECO:0000313" key="3">
    <source>
        <dbReference type="EMBL" id="MQY28454.1"/>
    </source>
</evidence>
<evidence type="ECO:0000313" key="4">
    <source>
        <dbReference type="Proteomes" id="UP000431401"/>
    </source>
</evidence>
<dbReference type="Pfam" id="PF00106">
    <property type="entry name" value="adh_short"/>
    <property type="match status" value="1"/>
</dbReference>
<dbReference type="Proteomes" id="UP000431401">
    <property type="component" value="Unassembled WGS sequence"/>
</dbReference>
<proteinExistence type="inferred from homology"/>
<keyword evidence="4" id="KW-1185">Reference proteome</keyword>
<sequence>MPDSNTTVVVGGSRGLGRGIATAFAALGGRTVAVARDATHLTELTAAVPGLRTEVADAGAKGTAERLLAQYEPDRVVLVAGAAPHMAPLAQQNWESFSVNWESDVRIAFLWLTASLLQPLRPGSRVIVVSSGAALAGSPLSGGYAGAKATQRFITTYASDEAKRAGLGIDFTTVLPRPVPGTAIGRAAVAAYAAHSGVSEEAYLTQLGGLLTPESAGAAITELAGVDSAELAGSYLLSAAGLKPLT</sequence>